<dbReference type="Proteomes" id="UP000007113">
    <property type="component" value="Chromosome"/>
</dbReference>
<evidence type="ECO:0000313" key="2">
    <source>
        <dbReference type="Proteomes" id="UP000007113"/>
    </source>
</evidence>
<dbReference type="Gene3D" id="3.30.460.10">
    <property type="entry name" value="Beta Polymerase, domain 2"/>
    <property type="match status" value="1"/>
</dbReference>
<dbReference type="HOGENOM" id="CLU_086407_2_1_0"/>
<dbReference type="PANTHER" id="PTHR34822:SF1">
    <property type="entry name" value="GRPB FAMILY PROTEIN"/>
    <property type="match status" value="1"/>
</dbReference>
<dbReference type="InterPro" id="IPR043519">
    <property type="entry name" value="NT_sf"/>
</dbReference>
<accession>G8NQJ1</accession>
<evidence type="ECO:0000313" key="1">
    <source>
        <dbReference type="EMBL" id="AEU37217.1"/>
    </source>
</evidence>
<dbReference type="eggNOG" id="COG2320">
    <property type="taxonomic scope" value="Bacteria"/>
</dbReference>
<proteinExistence type="predicted"/>
<name>G8NQJ1_GRAMM</name>
<dbReference type="AlphaFoldDB" id="G8NQJ1"/>
<dbReference type="STRING" id="682795.AciX8_2914"/>
<reference evidence="1 2" key="1">
    <citation type="submission" date="2011-11" db="EMBL/GenBank/DDBJ databases">
        <title>Complete sequence of Granulicella mallensis MP5ACTX8.</title>
        <authorList>
            <consortium name="US DOE Joint Genome Institute"/>
            <person name="Lucas S."/>
            <person name="Copeland A."/>
            <person name="Lapidus A."/>
            <person name="Cheng J.-F."/>
            <person name="Goodwin L."/>
            <person name="Pitluck S."/>
            <person name="Peters L."/>
            <person name="Lu M."/>
            <person name="Detter J.C."/>
            <person name="Han C."/>
            <person name="Tapia R."/>
            <person name="Land M."/>
            <person name="Hauser L."/>
            <person name="Kyrpides N."/>
            <person name="Ivanova N."/>
            <person name="Mikhailova N."/>
            <person name="Pagani I."/>
            <person name="Rawat S."/>
            <person name="Mannisto M."/>
            <person name="Haggblom M."/>
            <person name="Woyke T."/>
        </authorList>
    </citation>
    <scope>NUCLEOTIDE SEQUENCE [LARGE SCALE GENOMIC DNA]</scope>
    <source>
        <strain evidence="2">ATCC BAA-1857 / DSM 23137 / MP5ACTX8</strain>
    </source>
</reference>
<dbReference type="EMBL" id="CP003130">
    <property type="protein sequence ID" value="AEU37217.1"/>
    <property type="molecule type" value="Genomic_DNA"/>
</dbReference>
<sequence length="185" mass="20522">MAVEAGANILKAPMPTTVIVVEYDPSWPALFRFFYERLARTLGSMAVTIEHVGSTAVPHLAAKPIIDIDVLLADEADLPAAINRLANIGYGYQGDLGIPGREAFLAPAQDTPHHLYVCPPQSREFQRHLAFRDYLRAHPEEAKKYGDLKRALALEFKDNRSAYIDGKSEFVARMTDRAMAAKARV</sequence>
<dbReference type="InterPro" id="IPR007344">
    <property type="entry name" value="GrpB/CoaE"/>
</dbReference>
<gene>
    <name evidence="1" type="ordered locus">AciX8_2914</name>
</gene>
<dbReference type="SUPFAM" id="SSF81301">
    <property type="entry name" value="Nucleotidyltransferase"/>
    <property type="match status" value="1"/>
</dbReference>
<protein>
    <recommendedName>
        <fullName evidence="3">GrpB family protein</fullName>
    </recommendedName>
</protein>
<organism evidence="1 2">
    <name type="scientific">Granulicella mallensis (strain ATCC BAA-1857 / DSM 23137 / MP5ACTX8)</name>
    <dbReference type="NCBI Taxonomy" id="682795"/>
    <lineage>
        <taxon>Bacteria</taxon>
        <taxon>Pseudomonadati</taxon>
        <taxon>Acidobacteriota</taxon>
        <taxon>Terriglobia</taxon>
        <taxon>Terriglobales</taxon>
        <taxon>Acidobacteriaceae</taxon>
        <taxon>Granulicella</taxon>
    </lineage>
</organism>
<keyword evidence="2" id="KW-1185">Reference proteome</keyword>
<dbReference type="PANTHER" id="PTHR34822">
    <property type="entry name" value="GRPB DOMAIN PROTEIN (AFU_ORTHOLOGUE AFUA_1G01530)"/>
    <property type="match status" value="1"/>
</dbReference>
<evidence type="ECO:0008006" key="3">
    <source>
        <dbReference type="Google" id="ProtNLM"/>
    </source>
</evidence>
<dbReference type="KEGG" id="gma:AciX8_2914"/>
<dbReference type="Pfam" id="PF04229">
    <property type="entry name" value="GrpB"/>
    <property type="match status" value="1"/>
</dbReference>